<dbReference type="SUPFAM" id="SSF55383">
    <property type="entry name" value="Copper amine oxidase, domain N"/>
    <property type="match status" value="2"/>
</dbReference>
<gene>
    <name evidence="2" type="ORF">SDC9_108300</name>
</gene>
<dbReference type="InterPro" id="IPR036582">
    <property type="entry name" value="Mao_N_sf"/>
</dbReference>
<comment type="caution">
    <text evidence="2">The sequence shown here is derived from an EMBL/GenBank/DDBJ whole genome shotgun (WGS) entry which is preliminary data.</text>
</comment>
<proteinExistence type="predicted"/>
<organism evidence="2">
    <name type="scientific">bioreactor metagenome</name>
    <dbReference type="NCBI Taxonomy" id="1076179"/>
    <lineage>
        <taxon>unclassified sequences</taxon>
        <taxon>metagenomes</taxon>
        <taxon>ecological metagenomes</taxon>
    </lineage>
</organism>
<sequence length="258" mass="27552">MKIKKILAIIVALTFMTVPAYAASVDVSGSNMSFGSSGSSGGSSVQVTLVFTGDENVTVEGGDKYTTSVKSGAKLSKLPGIDIADGYKFVGWRDKESDSDDVVDFSTKIFTRKTTFVPVYKTADSDTNSEIVFTIGSRIYTVDGVQYTTDAAPYIDANSRTMLPVRAVANSLNIPDENIRWDATAKTATISKSDGTVVSITVGSNVIYVNGQAVTIDTTAVITQERTFLPLRAVLNALGVADNQISWNDSLKQVTIKL</sequence>
<evidence type="ECO:0000313" key="2">
    <source>
        <dbReference type="EMBL" id="MPM61442.1"/>
    </source>
</evidence>
<dbReference type="AlphaFoldDB" id="A0A645B7Q2"/>
<reference evidence="2" key="1">
    <citation type="submission" date="2019-08" db="EMBL/GenBank/DDBJ databases">
        <authorList>
            <person name="Kucharzyk K."/>
            <person name="Murdoch R.W."/>
            <person name="Higgins S."/>
            <person name="Loffler F."/>
        </authorList>
    </citation>
    <scope>NUCLEOTIDE SEQUENCE</scope>
</reference>
<feature type="domain" description="Copper amine oxidase-like N-terminal" evidence="1">
    <location>
        <begin position="141"/>
        <end position="256"/>
    </location>
</feature>
<dbReference type="InterPro" id="IPR012854">
    <property type="entry name" value="Cu_amine_oxidase-like_N"/>
</dbReference>
<dbReference type="EMBL" id="VSSQ01018340">
    <property type="protein sequence ID" value="MPM61442.1"/>
    <property type="molecule type" value="Genomic_DNA"/>
</dbReference>
<dbReference type="Gene3D" id="3.30.457.10">
    <property type="entry name" value="Copper amine oxidase-like, N-terminal domain"/>
    <property type="match status" value="2"/>
</dbReference>
<protein>
    <recommendedName>
        <fullName evidence="1">Copper amine oxidase-like N-terminal domain-containing protein</fullName>
    </recommendedName>
</protein>
<evidence type="ECO:0000259" key="1">
    <source>
        <dbReference type="Pfam" id="PF07833"/>
    </source>
</evidence>
<dbReference type="Pfam" id="PF07833">
    <property type="entry name" value="Cu_amine_oxidN1"/>
    <property type="match status" value="1"/>
</dbReference>
<name>A0A645B7Q2_9ZZZZ</name>
<accession>A0A645B7Q2</accession>